<protein>
    <recommendedName>
        <fullName evidence="8">Extra-large guanine nucleotide-binding protein 1-like</fullName>
    </recommendedName>
</protein>
<dbReference type="InterPro" id="IPR027417">
    <property type="entry name" value="P-loop_NTPase"/>
</dbReference>
<keyword evidence="5" id="KW-0460">Magnesium</keyword>
<dbReference type="FunFam" id="3.40.50.300:FF:000692">
    <property type="entry name" value="Guanine nucleotide-binding protein subunit alpha"/>
    <property type="match status" value="1"/>
</dbReference>
<dbReference type="OrthoDB" id="5817230at2759"/>
<dbReference type="PANTHER" id="PTHR36486:SF4">
    <property type="entry name" value="PH DOMAIN-CONTAINING PROTEIN"/>
    <property type="match status" value="1"/>
</dbReference>
<dbReference type="OMA" id="WFNDFRP"/>
<dbReference type="SUPFAM" id="SSF52540">
    <property type="entry name" value="P-loop containing nucleoside triphosphate hydrolases"/>
    <property type="match status" value="1"/>
</dbReference>
<feature type="binding site" evidence="5">
    <location>
        <position position="641"/>
    </location>
    <ligand>
        <name>Mg(2+)</name>
        <dbReference type="ChEBI" id="CHEBI:18420"/>
    </ligand>
</feature>
<sequence>MEELLRKMLPNGAPIPDEDHLDYSFAMEYEGPPLSYELPRIIPVEIDRIPEASPLATSLFNKLLVPIVQPLSSRVLQLQNCKSEIGVNGGVRDLDEVEPRVQTDCKNSEKFDLEELNRESRDSGYESYEQSMGVIGEPLERECLVLDENGEDMNWVSSDSDSSAYRVSGDVSEPCLEKESLKVNENREVLNWVSTDSSCASPLLSSDAVKPFLKSMNGIEPILERESRKPNENGKDLNSVSTDCGRTFPFSPSDASHACAKSLDGIEPTPDRESLKLNGNEDDLNWALTDSSCTSPFLSSDASSWKGEGHELPCEAKMAQGVTFLVEGESQSAHHDIVEISSVTHDNVLSTSTSEENSVLSQSQTRRGVCYRCLKGNRFTEKEACIVCNAKYCGNCILRAMGSMPEGRKCLTCIGKSIDESRRQGLGKSSRILKRLLDSLEIQLIMRSEKTCETNQIQPEHVFVNGKQLSSEEMASLMSCAKPPAKVKPGSYWYDKVSGLWGKEGHKPDQIISPNMNVGGTLMTNASNGNTQVLINGREITKKELRMLKLAGVQCVGKVGFWLNADGSYLEEGQKNIKGNIWGKPGMRLVCSLLSLPVPNKSSNVSGENVSHQFNSSMPEYLEQKTLQKVLLVGYHGSGTSTLFKQAKFLYKDVPFSEDERQIIKLMIQTNVYYYLGILLEGCERFEEENVLEMKNHRLLDESSGNGDVKDDDIQSSHAISPRLKSFSDWLLNVMVAGNLEAIFPASTREYARKVEELWKDAAIQAAYSRRNELQSLPGIASYFLERVVEISRAEYEPSDKDILYTEGITPSNGVASMEFSFPHSEFDDNVDATDPHDPLLRYQLIRVHARLLRDNRKWLDMFEDVHSVVLCIASTDYDQLCTNDQNGCTTNKMLLNRKLFETLVTHPSFSHTPFFLVLTKLDLLEAKIHNAPLSSCEWFNGFNPVLTRNRSSSLTPNSSTICKNNPTKSRGGIMYYNSPSKLSGGTISNGNSSTGSTLGQQAYHYMAVKFKRLFASLTGRKLYVSGVNGWERSSVDGALRYLREVMKWNEEREAFCSGEDFGFSTEVSSFQTDTINEGCKTDLALCEHLVCT</sequence>
<dbReference type="InterPro" id="IPR001019">
    <property type="entry name" value="Gprotein_alpha_su"/>
</dbReference>
<dbReference type="Gramene" id="ERN17674">
    <property type="protein sequence ID" value="ERN17674"/>
    <property type="gene ID" value="AMTR_s00059p00198210"/>
</dbReference>
<dbReference type="GO" id="GO:0031683">
    <property type="term" value="F:G-protein beta/gamma-subunit complex binding"/>
    <property type="evidence" value="ECO:0000318"/>
    <property type="project" value="GO_Central"/>
</dbReference>
<dbReference type="SUPFAM" id="SSF47895">
    <property type="entry name" value="Transducin (alpha subunit), insertion domain"/>
    <property type="match status" value="1"/>
</dbReference>
<dbReference type="FunFam" id="1.10.400.10:FF:000013">
    <property type="entry name" value="Extra-large guanine nucleotide-binding protein 2"/>
    <property type="match status" value="1"/>
</dbReference>
<dbReference type="GO" id="GO:0005834">
    <property type="term" value="C:heterotrimeric G-protein complex"/>
    <property type="evidence" value="ECO:0000318"/>
    <property type="project" value="GO_Central"/>
</dbReference>
<dbReference type="Gene3D" id="3.40.50.300">
    <property type="entry name" value="P-loop containing nucleotide triphosphate hydrolases"/>
    <property type="match status" value="1"/>
</dbReference>
<gene>
    <name evidence="6" type="ORF">AMTR_s00059p00198210</name>
</gene>
<accession>U5D5G0</accession>
<name>U5D5G0_AMBTC</name>
<dbReference type="KEGG" id="atr:18446019"/>
<dbReference type="eggNOG" id="KOG0082">
    <property type="taxonomic scope" value="Eukaryota"/>
</dbReference>
<dbReference type="Proteomes" id="UP000017836">
    <property type="component" value="Unassembled WGS sequence"/>
</dbReference>
<keyword evidence="1 5" id="KW-0479">Metal-binding</keyword>
<dbReference type="GO" id="GO:0046872">
    <property type="term" value="F:metal ion binding"/>
    <property type="evidence" value="ECO:0007669"/>
    <property type="project" value="UniProtKB-KW"/>
</dbReference>
<dbReference type="Gene3D" id="1.10.400.10">
    <property type="entry name" value="GI Alpha 1, domain 2-like"/>
    <property type="match status" value="1"/>
</dbReference>
<evidence type="ECO:0000313" key="7">
    <source>
        <dbReference type="Proteomes" id="UP000017836"/>
    </source>
</evidence>
<evidence type="ECO:0000313" key="6">
    <source>
        <dbReference type="EMBL" id="ERN17674.1"/>
    </source>
</evidence>
<proteinExistence type="predicted"/>
<dbReference type="AlphaFoldDB" id="U5D5G0"/>
<dbReference type="PROSITE" id="PS51882">
    <property type="entry name" value="G_ALPHA"/>
    <property type="match status" value="1"/>
</dbReference>
<dbReference type="PRINTS" id="PR00318">
    <property type="entry name" value="GPROTEINA"/>
</dbReference>
<dbReference type="PANTHER" id="PTHR36486">
    <property type="entry name" value="OS01G0977800 PROTEIN"/>
    <property type="match status" value="1"/>
</dbReference>
<evidence type="ECO:0000256" key="3">
    <source>
        <dbReference type="ARBA" id="ARBA00023134"/>
    </source>
</evidence>
<evidence type="ECO:0000256" key="2">
    <source>
        <dbReference type="ARBA" id="ARBA00022741"/>
    </source>
</evidence>
<keyword evidence="7" id="KW-1185">Reference proteome</keyword>
<dbReference type="EMBL" id="KI392312">
    <property type="protein sequence ID" value="ERN17674.1"/>
    <property type="molecule type" value="Genomic_DNA"/>
</dbReference>
<dbReference type="SMART" id="SM00275">
    <property type="entry name" value="G_alpha"/>
    <property type="match status" value="1"/>
</dbReference>
<dbReference type="InterPro" id="IPR053057">
    <property type="entry name" value="XLG_GTP-binding"/>
</dbReference>
<dbReference type="InterPro" id="IPR011025">
    <property type="entry name" value="GproteinA_insert"/>
</dbReference>
<dbReference type="GO" id="GO:0005525">
    <property type="term" value="F:GTP binding"/>
    <property type="evidence" value="ECO:0007669"/>
    <property type="project" value="UniProtKB-KW"/>
</dbReference>
<evidence type="ECO:0000256" key="4">
    <source>
        <dbReference type="ARBA" id="ARBA00023224"/>
    </source>
</evidence>
<dbReference type="Pfam" id="PF00503">
    <property type="entry name" value="G-alpha"/>
    <property type="match status" value="1"/>
</dbReference>
<keyword evidence="2" id="KW-0547">Nucleotide-binding</keyword>
<evidence type="ECO:0008006" key="8">
    <source>
        <dbReference type="Google" id="ProtNLM"/>
    </source>
</evidence>
<dbReference type="GO" id="GO:0001664">
    <property type="term" value="F:G protein-coupled receptor binding"/>
    <property type="evidence" value="ECO:0000318"/>
    <property type="project" value="GO_Central"/>
</dbReference>
<dbReference type="GO" id="GO:0003924">
    <property type="term" value="F:GTPase activity"/>
    <property type="evidence" value="ECO:0000318"/>
    <property type="project" value="GO_Central"/>
</dbReference>
<reference evidence="7" key="1">
    <citation type="journal article" date="2013" name="Science">
        <title>The Amborella genome and the evolution of flowering plants.</title>
        <authorList>
            <consortium name="Amborella Genome Project"/>
        </authorList>
    </citation>
    <scope>NUCLEOTIDE SEQUENCE [LARGE SCALE GENOMIC DNA]</scope>
</reference>
<keyword evidence="3" id="KW-0342">GTP-binding</keyword>
<keyword evidence="4" id="KW-0807">Transducer</keyword>
<dbReference type="GO" id="GO:0007188">
    <property type="term" value="P:adenylate cyclase-modulating G protein-coupled receptor signaling pathway"/>
    <property type="evidence" value="ECO:0000318"/>
    <property type="project" value="GO_Central"/>
</dbReference>
<dbReference type="STRING" id="13333.U5D5G0"/>
<organism evidence="6 7">
    <name type="scientific">Amborella trichopoda</name>
    <dbReference type="NCBI Taxonomy" id="13333"/>
    <lineage>
        <taxon>Eukaryota</taxon>
        <taxon>Viridiplantae</taxon>
        <taxon>Streptophyta</taxon>
        <taxon>Embryophyta</taxon>
        <taxon>Tracheophyta</taxon>
        <taxon>Spermatophyta</taxon>
        <taxon>Magnoliopsida</taxon>
        <taxon>Amborellales</taxon>
        <taxon>Amborellaceae</taxon>
        <taxon>Amborella</taxon>
    </lineage>
</organism>
<feature type="binding site" evidence="5">
    <location>
        <position position="812"/>
    </location>
    <ligand>
        <name>Mg(2+)</name>
        <dbReference type="ChEBI" id="CHEBI:18420"/>
    </ligand>
</feature>
<evidence type="ECO:0000256" key="1">
    <source>
        <dbReference type="ARBA" id="ARBA00022723"/>
    </source>
</evidence>
<evidence type="ECO:0000256" key="5">
    <source>
        <dbReference type="PIRSR" id="PIRSR601019-2"/>
    </source>
</evidence>
<dbReference type="GO" id="GO:0005737">
    <property type="term" value="C:cytoplasm"/>
    <property type="evidence" value="ECO:0000318"/>
    <property type="project" value="GO_Central"/>
</dbReference>
<dbReference type="HOGENOM" id="CLU_006703_0_1_1"/>